<evidence type="ECO:0000256" key="5">
    <source>
        <dbReference type="ARBA" id="ARBA00023211"/>
    </source>
</evidence>
<reference evidence="8" key="1">
    <citation type="submission" date="2022-11" db="UniProtKB">
        <authorList>
            <consortium name="WormBaseParasite"/>
        </authorList>
    </citation>
    <scope>IDENTIFICATION</scope>
</reference>
<dbReference type="GO" id="GO:0005739">
    <property type="term" value="C:mitochondrion"/>
    <property type="evidence" value="ECO:0007669"/>
    <property type="project" value="TreeGrafter"/>
</dbReference>
<dbReference type="WBParaSite" id="PEQ_0001269801-mRNA-1">
    <property type="protein sequence ID" value="PEQ_0001269801-mRNA-1"/>
    <property type="gene ID" value="PEQ_0001269801"/>
</dbReference>
<dbReference type="GO" id="GO:0046872">
    <property type="term" value="F:metal ion binding"/>
    <property type="evidence" value="ECO:0007669"/>
    <property type="project" value="UniProtKB-KW"/>
</dbReference>
<evidence type="ECO:0000313" key="7">
    <source>
        <dbReference type="Proteomes" id="UP000887564"/>
    </source>
</evidence>
<dbReference type="SUPFAM" id="SSF55920">
    <property type="entry name" value="Creatinase/aminopeptidase"/>
    <property type="match status" value="1"/>
</dbReference>
<dbReference type="InterPro" id="IPR052433">
    <property type="entry name" value="X-Pro_dipept-like"/>
</dbReference>
<sequence>MVKFDAVVFKELFTLQETDKICPHHVSHYLGMDVHDTASVPRNISLVPGVTFTVEPGGSLFAFRFYVRKDNELAREDFRGIGMRIEDDILMTDDGVEVLTRHCARESADIERLMKF</sequence>
<evidence type="ECO:0000259" key="6">
    <source>
        <dbReference type="Pfam" id="PF00557"/>
    </source>
</evidence>
<organism evidence="7 8">
    <name type="scientific">Parascaris equorum</name>
    <name type="common">Equine roundworm</name>
    <dbReference type="NCBI Taxonomy" id="6256"/>
    <lineage>
        <taxon>Eukaryota</taxon>
        <taxon>Metazoa</taxon>
        <taxon>Ecdysozoa</taxon>
        <taxon>Nematoda</taxon>
        <taxon>Chromadorea</taxon>
        <taxon>Rhabditida</taxon>
        <taxon>Spirurina</taxon>
        <taxon>Ascaridomorpha</taxon>
        <taxon>Ascaridoidea</taxon>
        <taxon>Ascarididae</taxon>
        <taxon>Parascaris</taxon>
    </lineage>
</organism>
<dbReference type="AlphaFoldDB" id="A0A914S278"/>
<dbReference type="Pfam" id="PF00557">
    <property type="entry name" value="Peptidase_M24"/>
    <property type="match status" value="1"/>
</dbReference>
<dbReference type="Proteomes" id="UP000887564">
    <property type="component" value="Unplaced"/>
</dbReference>
<name>A0A914S278_PAREQ</name>
<keyword evidence="4" id="KW-0378">Hydrolase</keyword>
<evidence type="ECO:0000256" key="1">
    <source>
        <dbReference type="ARBA" id="ARBA00001936"/>
    </source>
</evidence>
<accession>A0A914S278</accession>
<dbReference type="InterPro" id="IPR000994">
    <property type="entry name" value="Pept_M24"/>
</dbReference>
<evidence type="ECO:0000256" key="3">
    <source>
        <dbReference type="ARBA" id="ARBA00022723"/>
    </source>
</evidence>
<protein>
    <submittedName>
        <fullName evidence="8">Peptidase M24 domain-containing protein</fullName>
    </submittedName>
</protein>
<keyword evidence="3" id="KW-0479">Metal-binding</keyword>
<comment type="similarity">
    <text evidence="2">Belongs to the peptidase M24B family.</text>
</comment>
<dbReference type="PANTHER" id="PTHR43226:SF4">
    <property type="entry name" value="XAA-PRO AMINOPEPTIDASE 3"/>
    <property type="match status" value="1"/>
</dbReference>
<feature type="domain" description="Peptidase M24" evidence="6">
    <location>
        <begin position="19"/>
        <end position="93"/>
    </location>
</feature>
<comment type="cofactor">
    <cofactor evidence="1">
        <name>Mn(2+)</name>
        <dbReference type="ChEBI" id="CHEBI:29035"/>
    </cofactor>
</comment>
<dbReference type="InterPro" id="IPR036005">
    <property type="entry name" value="Creatinase/aminopeptidase-like"/>
</dbReference>
<dbReference type="PANTHER" id="PTHR43226">
    <property type="entry name" value="XAA-PRO AMINOPEPTIDASE 3"/>
    <property type="match status" value="1"/>
</dbReference>
<dbReference type="GO" id="GO:0006508">
    <property type="term" value="P:proteolysis"/>
    <property type="evidence" value="ECO:0007669"/>
    <property type="project" value="TreeGrafter"/>
</dbReference>
<keyword evidence="7" id="KW-1185">Reference proteome</keyword>
<proteinExistence type="inferred from homology"/>
<dbReference type="GO" id="GO:0004177">
    <property type="term" value="F:aminopeptidase activity"/>
    <property type="evidence" value="ECO:0007669"/>
    <property type="project" value="TreeGrafter"/>
</dbReference>
<dbReference type="Gene3D" id="3.90.230.10">
    <property type="entry name" value="Creatinase/methionine aminopeptidase superfamily"/>
    <property type="match status" value="1"/>
</dbReference>
<evidence type="ECO:0000256" key="4">
    <source>
        <dbReference type="ARBA" id="ARBA00022801"/>
    </source>
</evidence>
<evidence type="ECO:0000313" key="8">
    <source>
        <dbReference type="WBParaSite" id="PEQ_0001269801-mRNA-1"/>
    </source>
</evidence>
<evidence type="ECO:0000256" key="2">
    <source>
        <dbReference type="ARBA" id="ARBA00008766"/>
    </source>
</evidence>
<keyword evidence="5" id="KW-0464">Manganese</keyword>